<evidence type="ECO:0000256" key="1">
    <source>
        <dbReference type="ARBA" id="ARBA00004811"/>
    </source>
</evidence>
<feature type="binding site" evidence="7">
    <location>
        <position position="29"/>
    </location>
    <ligand>
        <name>phosphoenolpyruvate</name>
        <dbReference type="ChEBI" id="CHEBI:58702"/>
    </ligand>
</feature>
<dbReference type="Gene3D" id="3.65.10.10">
    <property type="entry name" value="Enolpyruvate transferase domain"/>
    <property type="match status" value="2"/>
</dbReference>
<dbReference type="PIRSF" id="PIRSF000505">
    <property type="entry name" value="EPSPS"/>
    <property type="match status" value="1"/>
</dbReference>
<dbReference type="InterPro" id="IPR001986">
    <property type="entry name" value="Enolpyruvate_Tfrase_dom"/>
</dbReference>
<dbReference type="CDD" id="cd01556">
    <property type="entry name" value="EPSP_synthase"/>
    <property type="match status" value="1"/>
</dbReference>
<dbReference type="GO" id="GO:0003866">
    <property type="term" value="F:3-phosphoshikimate 1-carboxyvinyltransferase activity"/>
    <property type="evidence" value="ECO:0007669"/>
    <property type="project" value="UniProtKB-EC"/>
</dbReference>
<feature type="binding site" evidence="7">
    <location>
        <position position="29"/>
    </location>
    <ligand>
        <name>3-phosphoshikimate</name>
        <dbReference type="ChEBI" id="CHEBI:145989"/>
    </ligand>
</feature>
<dbReference type="PANTHER" id="PTHR21090:SF5">
    <property type="entry name" value="PENTAFUNCTIONAL AROM POLYPEPTIDE"/>
    <property type="match status" value="1"/>
</dbReference>
<comment type="subcellular location">
    <subcellularLocation>
        <location evidence="7">Cytoplasm</location>
    </subcellularLocation>
</comment>
<evidence type="ECO:0000313" key="10">
    <source>
        <dbReference type="Proteomes" id="UP000060487"/>
    </source>
</evidence>
<feature type="binding site" evidence="7">
    <location>
        <position position="398"/>
    </location>
    <ligand>
        <name>phosphoenolpyruvate</name>
        <dbReference type="ChEBI" id="CHEBI:58702"/>
    </ligand>
</feature>
<dbReference type="InterPro" id="IPR036968">
    <property type="entry name" value="Enolpyruvate_Tfrase_sf"/>
</dbReference>
<dbReference type="EMBL" id="LNQR01000052">
    <property type="protein sequence ID" value="KWT87244.1"/>
    <property type="molecule type" value="Genomic_DNA"/>
</dbReference>
<gene>
    <name evidence="7" type="primary">aroA</name>
    <name evidence="9" type="ORF">ASN18_1360</name>
</gene>
<comment type="pathway">
    <text evidence="1 7">Metabolic intermediate biosynthesis; chorismate biosynthesis; chorismate from D-erythrose 4-phosphate and phosphoenolpyruvate: step 6/7.</text>
</comment>
<protein>
    <recommendedName>
        <fullName evidence="7">3-phosphoshikimate 1-carboxyvinyltransferase</fullName>
        <ecNumber evidence="7">2.5.1.19</ecNumber>
    </recommendedName>
    <alternativeName>
        <fullName evidence="7">5-enolpyruvylshikimate-3-phosphate synthase</fullName>
        <shortName evidence="7">EPSP synthase</shortName>
        <shortName evidence="7">EPSPS</shortName>
    </alternativeName>
</protein>
<keyword evidence="5 7" id="KW-0057">Aromatic amino acid biosynthesis</keyword>
<evidence type="ECO:0000259" key="8">
    <source>
        <dbReference type="Pfam" id="PF00275"/>
    </source>
</evidence>
<dbReference type="InterPro" id="IPR013792">
    <property type="entry name" value="RNA3'P_cycl/enolpyr_Trfase_a/b"/>
</dbReference>
<feature type="active site" description="Proton acceptor" evidence="7">
    <location>
        <position position="324"/>
    </location>
</feature>
<dbReference type="PANTHER" id="PTHR21090">
    <property type="entry name" value="AROM/DEHYDROQUINATE SYNTHASE"/>
    <property type="match status" value="1"/>
</dbReference>
<name>A0ABR5SHA8_9BACT</name>
<dbReference type="Pfam" id="PF00275">
    <property type="entry name" value="EPSP_synthase"/>
    <property type="match status" value="1"/>
</dbReference>
<feature type="binding site" evidence="7">
    <location>
        <position position="175"/>
    </location>
    <ligand>
        <name>3-phosphoshikimate</name>
        <dbReference type="ChEBI" id="CHEBI:145989"/>
    </ligand>
</feature>
<feature type="binding site" evidence="7">
    <location>
        <position position="102"/>
    </location>
    <ligand>
        <name>phosphoenolpyruvate</name>
        <dbReference type="ChEBI" id="CHEBI:58702"/>
    </ligand>
</feature>
<reference evidence="9 10" key="1">
    <citation type="submission" date="2015-11" db="EMBL/GenBank/DDBJ databases">
        <authorList>
            <person name="Lin W."/>
        </authorList>
    </citation>
    <scope>NUCLEOTIDE SEQUENCE [LARGE SCALE GENOMIC DNA]</scope>
    <source>
        <strain evidence="9 10">HCH-1</strain>
    </source>
</reference>
<dbReference type="SUPFAM" id="SSF55205">
    <property type="entry name" value="EPT/RTPC-like"/>
    <property type="match status" value="1"/>
</dbReference>
<feature type="binding site" evidence="7">
    <location>
        <position position="177"/>
    </location>
    <ligand>
        <name>phosphoenolpyruvate</name>
        <dbReference type="ChEBI" id="CHEBI:58702"/>
    </ligand>
</feature>
<evidence type="ECO:0000256" key="6">
    <source>
        <dbReference type="ARBA" id="ARBA00044633"/>
    </source>
</evidence>
<evidence type="ECO:0000256" key="4">
    <source>
        <dbReference type="ARBA" id="ARBA00022679"/>
    </source>
</evidence>
<accession>A0ABR5SHA8</accession>
<dbReference type="NCBIfam" id="TIGR01356">
    <property type="entry name" value="aroA"/>
    <property type="match status" value="1"/>
</dbReference>
<comment type="caution">
    <text evidence="9">The sequence shown here is derived from an EMBL/GenBank/DDBJ whole genome shotgun (WGS) entry which is preliminary data.</text>
</comment>
<keyword evidence="4 7" id="KW-0808">Transferase</keyword>
<dbReference type="InterPro" id="IPR006264">
    <property type="entry name" value="EPSP_synthase"/>
</dbReference>
<comment type="catalytic activity">
    <reaction evidence="6">
        <text>3-phosphoshikimate + phosphoenolpyruvate = 5-O-(1-carboxyvinyl)-3-phosphoshikimate + phosphate</text>
        <dbReference type="Rhea" id="RHEA:21256"/>
        <dbReference type="ChEBI" id="CHEBI:43474"/>
        <dbReference type="ChEBI" id="CHEBI:57701"/>
        <dbReference type="ChEBI" id="CHEBI:58702"/>
        <dbReference type="ChEBI" id="CHEBI:145989"/>
        <dbReference type="EC" id="2.5.1.19"/>
    </reaction>
    <physiologicalReaction direction="left-to-right" evidence="6">
        <dbReference type="Rhea" id="RHEA:21257"/>
    </physiologicalReaction>
</comment>
<evidence type="ECO:0000313" key="9">
    <source>
        <dbReference type="EMBL" id="KWT87244.1"/>
    </source>
</evidence>
<sequence length="438" mass="46804">MRETTQKINSVTLKKHRALRGEMTPPPDKSISHRAVFFSSLAYGKSMVSNVLRAGDTNSTINAFRMLGVEIEEMPDGSLSIDGPGFMQLREPPDVIDCGNSGTTTRLLAGVLSGCRFFSVLTGDQSLRGRPMGRVIRPLHEMGAMIAARDINRYLPMSITGGGLKAITYKMPVASAQVKSAIVLAGLFADGETVIEEPVKSRDHTETMLKAYGADVCVDDLKITVKGGVELSPCDMTVPGDISSAAFFIAGALMVEGSELLIKDVGLNPTRTGFIDVIRKMGADVQVLDGRELSGEPVGSLLCKYTDKLSPITLSKEDIPSLIDEFPILCVLAARAGGVTQIRGASELRVKESDRISAMATELGKMGVKIKEYDDGVAIEGPVELRGSNNLQSYGDHRIAMALSIAAISAEGESVINGTEAVGISYPDFYDTLKGLTH</sequence>
<feature type="binding site" evidence="7">
    <location>
        <position position="177"/>
    </location>
    <ligand>
        <name>3-phosphoshikimate</name>
        <dbReference type="ChEBI" id="CHEBI:145989"/>
    </ligand>
</feature>
<dbReference type="Proteomes" id="UP000060487">
    <property type="component" value="Unassembled WGS sequence"/>
</dbReference>
<comment type="subunit">
    <text evidence="7">Monomer.</text>
</comment>
<dbReference type="EC" id="2.5.1.19" evidence="7"/>
<dbReference type="HAMAP" id="MF_00210">
    <property type="entry name" value="EPSP_synth"/>
    <property type="match status" value="1"/>
</dbReference>
<feature type="domain" description="Enolpyruvate transferase" evidence="8">
    <location>
        <begin position="15"/>
        <end position="433"/>
    </location>
</feature>
<keyword evidence="10" id="KW-1185">Reference proteome</keyword>
<comment type="caution">
    <text evidence="7">Lacks conserved residue(s) required for the propagation of feature annotation.</text>
</comment>
<keyword evidence="3 7" id="KW-0028">Amino-acid biosynthesis</keyword>
<feature type="binding site" evidence="7">
    <location>
        <position position="324"/>
    </location>
    <ligand>
        <name>3-phosphoshikimate</name>
        <dbReference type="ChEBI" id="CHEBI:145989"/>
    </ligand>
</feature>
<keyword evidence="7" id="KW-0963">Cytoplasm</keyword>
<evidence type="ECO:0000256" key="2">
    <source>
        <dbReference type="ARBA" id="ARBA00009948"/>
    </source>
</evidence>
<evidence type="ECO:0000256" key="5">
    <source>
        <dbReference type="ARBA" id="ARBA00023141"/>
    </source>
</evidence>
<dbReference type="PROSITE" id="PS00885">
    <property type="entry name" value="EPSP_SYNTHASE_2"/>
    <property type="match status" value="1"/>
</dbReference>
<evidence type="ECO:0000256" key="3">
    <source>
        <dbReference type="ARBA" id="ARBA00022605"/>
    </source>
</evidence>
<feature type="binding site" evidence="7">
    <location>
        <position position="34"/>
    </location>
    <ligand>
        <name>3-phosphoshikimate</name>
        <dbReference type="ChEBI" id="CHEBI:145989"/>
    </ligand>
</feature>
<feature type="binding site" evidence="7">
    <location>
        <position position="130"/>
    </location>
    <ligand>
        <name>phosphoenolpyruvate</name>
        <dbReference type="ChEBI" id="CHEBI:58702"/>
    </ligand>
</feature>
<proteinExistence type="inferred from homology"/>
<organism evidence="9 10">
    <name type="scientific">Candidatus Magnetominusculus xianensis</name>
    <dbReference type="NCBI Taxonomy" id="1748249"/>
    <lineage>
        <taxon>Bacteria</taxon>
        <taxon>Pseudomonadati</taxon>
        <taxon>Nitrospirota</taxon>
        <taxon>Nitrospiria</taxon>
        <taxon>Nitrospirales</taxon>
        <taxon>Nitrospiraceae</taxon>
        <taxon>Candidatus Magnetominusculus</taxon>
    </lineage>
</organism>
<evidence type="ECO:0000256" key="7">
    <source>
        <dbReference type="HAMAP-Rule" id="MF_00210"/>
    </source>
</evidence>
<comment type="similarity">
    <text evidence="2 7">Belongs to the EPSP synthase family.</text>
</comment>
<dbReference type="InterPro" id="IPR023193">
    <property type="entry name" value="EPSP_synthase_CS"/>
</dbReference>
<feature type="binding site" evidence="7">
    <location>
        <position position="351"/>
    </location>
    <ligand>
        <name>3-phosphoshikimate</name>
        <dbReference type="ChEBI" id="CHEBI:145989"/>
    </ligand>
</feature>
<feature type="binding site" evidence="7">
    <location>
        <position position="30"/>
    </location>
    <ligand>
        <name>3-phosphoshikimate</name>
        <dbReference type="ChEBI" id="CHEBI:145989"/>
    </ligand>
</feature>
<comment type="function">
    <text evidence="7">Catalyzes the transfer of the enolpyruvyl moiety of phosphoenolpyruvate (PEP) to the 5-hydroxyl of shikimate-3-phosphate (S3P) to produce enolpyruvyl shikimate-3-phosphate and inorganic phosphate.</text>
</comment>
<feature type="binding site" evidence="7">
    <location>
        <position position="355"/>
    </location>
    <ligand>
        <name>phosphoenolpyruvate</name>
        <dbReference type="ChEBI" id="CHEBI:58702"/>
    </ligand>
</feature>
<dbReference type="PROSITE" id="PS00104">
    <property type="entry name" value="EPSP_SYNTHASE_1"/>
    <property type="match status" value="1"/>
</dbReference>